<dbReference type="EMBL" id="CAJJDP010000123">
    <property type="protein sequence ID" value="CAD8201174.1"/>
    <property type="molecule type" value="Genomic_DNA"/>
</dbReference>
<name>A0A8S1XK16_PAROT</name>
<proteinExistence type="predicted"/>
<feature type="region of interest" description="Disordered" evidence="1">
    <location>
        <begin position="162"/>
        <end position="221"/>
    </location>
</feature>
<evidence type="ECO:0000313" key="2">
    <source>
        <dbReference type="EMBL" id="CAD8201174.1"/>
    </source>
</evidence>
<organism evidence="2 3">
    <name type="scientific">Paramecium octaurelia</name>
    <dbReference type="NCBI Taxonomy" id="43137"/>
    <lineage>
        <taxon>Eukaryota</taxon>
        <taxon>Sar</taxon>
        <taxon>Alveolata</taxon>
        <taxon>Ciliophora</taxon>
        <taxon>Intramacronucleata</taxon>
        <taxon>Oligohymenophorea</taxon>
        <taxon>Peniculida</taxon>
        <taxon>Parameciidae</taxon>
        <taxon>Paramecium</taxon>
    </lineage>
</organism>
<comment type="caution">
    <text evidence="2">The sequence shown here is derived from an EMBL/GenBank/DDBJ whole genome shotgun (WGS) entry which is preliminary data.</text>
</comment>
<feature type="compositionally biased region" description="Basic residues" evidence="1">
    <location>
        <begin position="191"/>
        <end position="206"/>
    </location>
</feature>
<dbReference type="Proteomes" id="UP000683925">
    <property type="component" value="Unassembled WGS sequence"/>
</dbReference>
<protein>
    <submittedName>
        <fullName evidence="2">Uncharacterized protein</fullName>
    </submittedName>
</protein>
<dbReference type="AlphaFoldDB" id="A0A8S1XK16"/>
<gene>
    <name evidence="2" type="ORF">POCTA_138.1.T1230182</name>
</gene>
<feature type="compositionally biased region" description="Polar residues" evidence="1">
    <location>
        <begin position="180"/>
        <end position="190"/>
    </location>
</feature>
<dbReference type="OrthoDB" id="306108at2759"/>
<dbReference type="OMA" id="RFENYQF"/>
<sequence length="221" mass="25850">MGTCAQCNSKIEIIESDPLMSKESVFQKLKELNQNSKSTIFLTMRSNKKTGNDNLADQSSQVSEINDERSEMKYNIHGSVKLRKRTYSFQEKQMLQTHGHINEQHDSQKLRCFRFTDPNLPRNLSNSSSSNSQFREFNAHFKIGEKSIIESDESKSIKSILKKEPRQKSETKSVHFAKNISMSQTRITSKSCHHKQHKKKKKKQKQKQICNQNQRFENYQF</sequence>
<feature type="compositionally biased region" description="Polar residues" evidence="1">
    <location>
        <begin position="209"/>
        <end position="221"/>
    </location>
</feature>
<evidence type="ECO:0000256" key="1">
    <source>
        <dbReference type="SAM" id="MobiDB-lite"/>
    </source>
</evidence>
<feature type="compositionally biased region" description="Basic and acidic residues" evidence="1">
    <location>
        <begin position="162"/>
        <end position="173"/>
    </location>
</feature>
<evidence type="ECO:0000313" key="3">
    <source>
        <dbReference type="Proteomes" id="UP000683925"/>
    </source>
</evidence>
<keyword evidence="3" id="KW-1185">Reference proteome</keyword>
<reference evidence="2" key="1">
    <citation type="submission" date="2021-01" db="EMBL/GenBank/DDBJ databases">
        <authorList>
            <consortium name="Genoscope - CEA"/>
            <person name="William W."/>
        </authorList>
    </citation>
    <scope>NUCLEOTIDE SEQUENCE</scope>
</reference>
<accession>A0A8S1XK16</accession>